<sequence>MKRIILLLAIFLTLVACNQRKSYYNDDSSESYEESTFYKEEEEYPDGTYEAEVKVYNPDTGHKATYTLDVEVEDAELTKIYWNNGGWLDDSHFSPVDISDGSASFEDDRGREYKVELN</sequence>
<accession>A0A2T5XT62</accession>
<proteinExistence type="predicted"/>
<dbReference type="PROSITE" id="PS51257">
    <property type="entry name" value="PROKAR_LIPOPROTEIN"/>
    <property type="match status" value="1"/>
</dbReference>
<protein>
    <submittedName>
        <fullName evidence="3">Uncharacterized protein</fullName>
    </submittedName>
</protein>
<evidence type="ECO:0000313" key="3">
    <source>
        <dbReference type="EMBL" id="PTX05596.1"/>
    </source>
</evidence>
<comment type="caution">
    <text evidence="3">The sequence shown here is derived from an EMBL/GenBank/DDBJ whole genome shotgun (WGS) entry which is preliminary data.</text>
</comment>
<feature type="region of interest" description="Disordered" evidence="1">
    <location>
        <begin position="24"/>
        <end position="43"/>
    </location>
</feature>
<dbReference type="AlphaFoldDB" id="A0A2T5XT62"/>
<dbReference type="RefSeq" id="WP_107782513.1">
    <property type="nucleotide sequence ID" value="NZ_QBKG01000011.1"/>
</dbReference>
<dbReference type="EMBL" id="QBKG01000011">
    <property type="protein sequence ID" value="PTX05596.1"/>
    <property type="molecule type" value="Genomic_DNA"/>
</dbReference>
<dbReference type="GeneID" id="84581170"/>
<feature type="signal peptide" evidence="2">
    <location>
        <begin position="1"/>
        <end position="18"/>
    </location>
</feature>
<feature type="chain" id="PRO_5015499613" evidence="2">
    <location>
        <begin position="19"/>
        <end position="118"/>
    </location>
</feature>
<evidence type="ECO:0000256" key="1">
    <source>
        <dbReference type="SAM" id="MobiDB-lite"/>
    </source>
</evidence>
<reference evidence="3 4" key="1">
    <citation type="submission" date="2018-04" db="EMBL/GenBank/DDBJ databases">
        <title>Genomic Encyclopedia of Archaeal and Bacterial Type Strains, Phase II (KMG-II): from individual species to whole genera.</title>
        <authorList>
            <person name="Goeker M."/>
        </authorList>
    </citation>
    <scope>NUCLEOTIDE SEQUENCE [LARGE SCALE GENOMIC DNA]</scope>
    <source>
        <strain evidence="3 4">DSM 22902</strain>
    </source>
</reference>
<keyword evidence="2" id="KW-0732">Signal</keyword>
<evidence type="ECO:0000256" key="2">
    <source>
        <dbReference type="SAM" id="SignalP"/>
    </source>
</evidence>
<dbReference type="Proteomes" id="UP000243985">
    <property type="component" value="Unassembled WGS sequence"/>
</dbReference>
<evidence type="ECO:0000313" key="4">
    <source>
        <dbReference type="Proteomes" id="UP000243985"/>
    </source>
</evidence>
<gene>
    <name evidence="3" type="ORF">C8P65_11154</name>
</gene>
<name>A0A2T5XT62_9FLAO</name>
<organism evidence="3 4">
    <name type="scientific">Capnocytophaga leadbetteri</name>
    <dbReference type="NCBI Taxonomy" id="327575"/>
    <lineage>
        <taxon>Bacteria</taxon>
        <taxon>Pseudomonadati</taxon>
        <taxon>Bacteroidota</taxon>
        <taxon>Flavobacteriia</taxon>
        <taxon>Flavobacteriales</taxon>
        <taxon>Flavobacteriaceae</taxon>
        <taxon>Capnocytophaga</taxon>
    </lineage>
</organism>